<feature type="domain" description="Metallo-beta-lactamase" evidence="1">
    <location>
        <begin position="102"/>
        <end position="302"/>
    </location>
</feature>
<dbReference type="AlphaFoldDB" id="A0AA37Q8J5"/>
<protein>
    <submittedName>
        <fullName evidence="2">MBL fold metallo-hydrolase</fullName>
    </submittedName>
</protein>
<evidence type="ECO:0000259" key="1">
    <source>
        <dbReference type="Pfam" id="PF12706"/>
    </source>
</evidence>
<keyword evidence="3" id="KW-1185">Reference proteome</keyword>
<dbReference type="GO" id="GO:0005737">
    <property type="term" value="C:cytoplasm"/>
    <property type="evidence" value="ECO:0007669"/>
    <property type="project" value="TreeGrafter"/>
</dbReference>
<name>A0AA37Q8J5_9BACT</name>
<sequence length="357" mass="39257">MPLSDWTRALGAAPTGERLARIQASPHWRDGVFQNPIPTRKTLPGTMGQTLRRQLGGPEQRVPPGPLPVVDRVKETLAVLPRSGLRATWLGHSTMVLEMDGHRLLVDPVWAERVSPWQRVGPKRFHRPPVSIGGLPPMDVVLITHDHYDHLDMGAVQALAANRAQAKARFVVPLGVGAHLERWGVSPKRITELDWHESADVGALTLTATPARHFSGRGLRDGDRTLWASFVIDGPSHRVFHSGDSGPWDGFSEVGATHGPFDLTMVKIGAYGPTWPDIHLDPEQAVATHVALRGKLLLPIHWGTFNLAFHAWDEPAERVVAAARAAEVALVMPRPGESIEPCEPPPVSEWWRAVRAR</sequence>
<accession>A0AA37Q8J5</accession>
<dbReference type="SUPFAM" id="SSF56281">
    <property type="entry name" value="Metallo-hydrolase/oxidoreductase"/>
    <property type="match status" value="1"/>
</dbReference>
<dbReference type="InterPro" id="IPR001279">
    <property type="entry name" value="Metallo-B-lactamas"/>
</dbReference>
<dbReference type="RefSeq" id="WP_284350158.1">
    <property type="nucleotide sequence ID" value="NZ_BRXS01000003.1"/>
</dbReference>
<dbReference type="InterPro" id="IPR036866">
    <property type="entry name" value="RibonucZ/Hydroxyglut_hydro"/>
</dbReference>
<dbReference type="EMBL" id="BRXS01000003">
    <property type="protein sequence ID" value="GLC25697.1"/>
    <property type="molecule type" value="Genomic_DNA"/>
</dbReference>
<evidence type="ECO:0000313" key="3">
    <source>
        <dbReference type="Proteomes" id="UP001161325"/>
    </source>
</evidence>
<dbReference type="PANTHER" id="PTHR15032:SF4">
    <property type="entry name" value="N-ACYL-PHOSPHATIDYLETHANOLAMINE-HYDROLYZING PHOSPHOLIPASE D"/>
    <property type="match status" value="1"/>
</dbReference>
<evidence type="ECO:0000313" key="2">
    <source>
        <dbReference type="EMBL" id="GLC25697.1"/>
    </source>
</evidence>
<dbReference type="Proteomes" id="UP001161325">
    <property type="component" value="Unassembled WGS sequence"/>
</dbReference>
<reference evidence="2" key="1">
    <citation type="submission" date="2022-08" db="EMBL/GenBank/DDBJ databases">
        <title>Draft genome sequencing of Roseisolibacter agri AW1220.</title>
        <authorList>
            <person name="Tobiishi Y."/>
            <person name="Tonouchi A."/>
        </authorList>
    </citation>
    <scope>NUCLEOTIDE SEQUENCE</scope>
    <source>
        <strain evidence="2">AW1220</strain>
    </source>
</reference>
<dbReference type="Pfam" id="PF12706">
    <property type="entry name" value="Lactamase_B_2"/>
    <property type="match status" value="1"/>
</dbReference>
<comment type="caution">
    <text evidence="2">The sequence shown here is derived from an EMBL/GenBank/DDBJ whole genome shotgun (WGS) entry which is preliminary data.</text>
</comment>
<proteinExistence type="predicted"/>
<gene>
    <name evidence="2" type="ORF">rosag_22100</name>
</gene>
<organism evidence="2 3">
    <name type="scientific">Roseisolibacter agri</name>
    <dbReference type="NCBI Taxonomy" id="2014610"/>
    <lineage>
        <taxon>Bacteria</taxon>
        <taxon>Pseudomonadati</taxon>
        <taxon>Gemmatimonadota</taxon>
        <taxon>Gemmatimonadia</taxon>
        <taxon>Gemmatimonadales</taxon>
        <taxon>Gemmatimonadaceae</taxon>
        <taxon>Roseisolibacter</taxon>
    </lineage>
</organism>
<dbReference type="Gene3D" id="3.60.15.10">
    <property type="entry name" value="Ribonuclease Z/Hydroxyacylglutathione hydrolase-like"/>
    <property type="match status" value="1"/>
</dbReference>
<dbReference type="PANTHER" id="PTHR15032">
    <property type="entry name" value="N-ACYL-PHOSPHATIDYLETHANOLAMINE-HYDROLYZING PHOSPHOLIPASE D"/>
    <property type="match status" value="1"/>
</dbReference>